<sequence>MTLPAHLELASLARGAAGRMSRRLTVPFAAGGDVLHLALTPAAGAPESADVGRYDFTDHIARFGATPTPSYVVRTLRDLDRDTLLTVRVADPALGGGAAVAEVVLPAGTLAGESVPLLLPADATDAARLTRLTVARRAGPGFAAAPGAVADEWAVTALLGHTARLLWVLGAERDLLRRHIARTATQRQLATAIGVSLDLIGADVAVPRFPPLAYSMDDDTVALYHLDDAPGAPIAVEDFTGRFPGRSAHHGTPSGSVTLGALGRYGTAAAFTGPGAVTVASHTAFDVPTNAALTAECFVKPDADGPDARILARRGATGAGWSIELGAFGRGLPRIVRATVSDGTREQVLHSGRSLRTDRFTHVAVVVDRAEGSVALWVDGERADLRPIGALGPLTAAQPVVIGPGAGAALRATIDEVRISRVARRTFAPALGEHDEHYRRRLGIFRRWTLPTPAALTAVLNDAVGPIGGVANPLVVDDADSPTDRGHLVVRVVPVALPPGESMDATGRRGVPPEEELYGDADDLTIDPVLLLRHDAADVDYGPATTGDPHLMQPPLARMVDRLRTIAAAEAAGRLRIASAWTPGAPDARAAGRAVVLRHSAIAVSELAALAHRAGFLLVRTLPDATGVYASCAPGTPIVLGRPGAAPDADLTVDVGATITVAASPVPPGPAEVRWSVAAGGVRVTPAAAAGQATVNGVTPGPAVVTLDVVYEGFAATASVAVRVLPTTLAEGSSIAADGTLGAGPEVAGAPAERFDPALLQRFTAPFVTLTTPDAGRIQPGTADRLRTLLTGLTGTLTLRSGFVPVPAGGAPTLASQGRALTMRHSNLAAGRLAALAHAAGFSWVTVDGADVKVLHRPEDLIVVRGPDLVEEGTTITLQAVPGPSAVSATTRLHWSTGPLDPTAGRADVASPALPALQLTGRQAGRVWVQAAFREAGATGPYAMRVRLTSAVPAGATITRDQYDLIMNVVHALHPLGVEVLTRDIRPAVVELAGRPSLDPDYTYPKFRLHRSTARLRTEQLRKDLEHG</sequence>
<reference evidence="1 2" key="1">
    <citation type="submission" date="2016-10" db="EMBL/GenBank/DDBJ databases">
        <authorList>
            <person name="de Groot N.N."/>
        </authorList>
    </citation>
    <scope>NUCLEOTIDE SEQUENCE [LARGE SCALE GENOMIC DNA]</scope>
    <source>
        <strain evidence="1 2">CGMCC 4.6533</strain>
    </source>
</reference>
<dbReference type="Gene3D" id="2.60.120.200">
    <property type="match status" value="1"/>
</dbReference>
<protein>
    <submittedName>
        <fullName evidence="1">Concanavalin A-like lectin/glucanases superfamily protein</fullName>
    </submittedName>
</protein>
<dbReference type="RefSeq" id="WP_090945975.1">
    <property type="nucleotide sequence ID" value="NZ_FNDJ01000034.1"/>
</dbReference>
<dbReference type="GO" id="GO:0030246">
    <property type="term" value="F:carbohydrate binding"/>
    <property type="evidence" value="ECO:0007669"/>
    <property type="project" value="UniProtKB-KW"/>
</dbReference>
<dbReference type="STRING" id="633440.SAMN05421869_13493"/>
<dbReference type="Proteomes" id="UP000199202">
    <property type="component" value="Unassembled WGS sequence"/>
</dbReference>
<dbReference type="SUPFAM" id="SSF49899">
    <property type="entry name" value="Concanavalin A-like lectins/glucanases"/>
    <property type="match status" value="1"/>
</dbReference>
<dbReference type="Pfam" id="PF13385">
    <property type="entry name" value="Laminin_G_3"/>
    <property type="match status" value="1"/>
</dbReference>
<dbReference type="AlphaFoldDB" id="A0A1G9PT33"/>
<dbReference type="InterPro" id="IPR009045">
    <property type="entry name" value="Zn_M74/Hedgehog-like"/>
</dbReference>
<organism evidence="1 2">
    <name type="scientific">Nonomuraea jiangxiensis</name>
    <dbReference type="NCBI Taxonomy" id="633440"/>
    <lineage>
        <taxon>Bacteria</taxon>
        <taxon>Bacillati</taxon>
        <taxon>Actinomycetota</taxon>
        <taxon>Actinomycetes</taxon>
        <taxon>Streptosporangiales</taxon>
        <taxon>Streptosporangiaceae</taxon>
        <taxon>Nonomuraea</taxon>
    </lineage>
</organism>
<name>A0A1G9PT33_9ACTN</name>
<keyword evidence="1" id="KW-0430">Lectin</keyword>
<evidence type="ECO:0000313" key="1">
    <source>
        <dbReference type="EMBL" id="SDM01962.1"/>
    </source>
</evidence>
<dbReference type="InterPro" id="IPR013320">
    <property type="entry name" value="ConA-like_dom_sf"/>
</dbReference>
<accession>A0A1G9PT33</accession>
<keyword evidence="2" id="KW-1185">Reference proteome</keyword>
<proteinExistence type="predicted"/>
<dbReference type="Gene3D" id="3.30.1380.10">
    <property type="match status" value="2"/>
</dbReference>
<gene>
    <name evidence="1" type="ORF">SAMN05421869_13493</name>
</gene>
<evidence type="ECO:0000313" key="2">
    <source>
        <dbReference type="Proteomes" id="UP000199202"/>
    </source>
</evidence>
<dbReference type="OrthoDB" id="2479530at2"/>
<dbReference type="EMBL" id="FNDJ01000034">
    <property type="protein sequence ID" value="SDM01962.1"/>
    <property type="molecule type" value="Genomic_DNA"/>
</dbReference>